<evidence type="ECO:0000259" key="7">
    <source>
        <dbReference type="Pfam" id="PF08281"/>
    </source>
</evidence>
<dbReference type="InterPro" id="IPR039425">
    <property type="entry name" value="RNA_pol_sigma-70-like"/>
</dbReference>
<protein>
    <submittedName>
        <fullName evidence="8">Sigma-24 FecI-like protein</fullName>
    </submittedName>
</protein>
<keyword evidence="4" id="KW-0238">DNA-binding</keyword>
<dbReference type="InterPro" id="IPR007627">
    <property type="entry name" value="RNA_pol_sigma70_r2"/>
</dbReference>
<keyword evidence="2" id="KW-0805">Transcription regulation</keyword>
<dbReference type="InterPro" id="IPR013324">
    <property type="entry name" value="RNA_pol_sigma_r3/r4-like"/>
</dbReference>
<feature type="domain" description="RNA polymerase sigma factor 70 region 4 type 2" evidence="7">
    <location>
        <begin position="120"/>
        <end position="172"/>
    </location>
</feature>
<evidence type="ECO:0000256" key="2">
    <source>
        <dbReference type="ARBA" id="ARBA00023015"/>
    </source>
</evidence>
<keyword evidence="5" id="KW-0804">Transcription</keyword>
<dbReference type="GO" id="GO:0003677">
    <property type="term" value="F:DNA binding"/>
    <property type="evidence" value="ECO:0007669"/>
    <property type="project" value="UniProtKB-KW"/>
</dbReference>
<evidence type="ECO:0000256" key="1">
    <source>
        <dbReference type="ARBA" id="ARBA00010641"/>
    </source>
</evidence>
<dbReference type="AlphaFoldDB" id="A0A3S7UWM2"/>
<reference evidence="8" key="1">
    <citation type="journal article" date="2018" name="J. Ind. Microbiol. Biotechnol.">
        <title>Genome mining reveals uncommon alkylpyrones as type III PKS products from myxobacteria.</title>
        <authorList>
            <person name="Hug J.J."/>
            <person name="Panter F."/>
            <person name="Krug D."/>
            <person name="Muller R."/>
        </authorList>
    </citation>
    <scope>NUCLEOTIDE SEQUENCE</scope>
    <source>
        <strain evidence="8">MNa10638</strain>
    </source>
</reference>
<comment type="similarity">
    <text evidence="1">Belongs to the sigma-70 factor family. ECF subfamily.</text>
</comment>
<accession>A0A3S7UWM2</accession>
<dbReference type="NCBIfam" id="TIGR02937">
    <property type="entry name" value="sigma70-ECF"/>
    <property type="match status" value="1"/>
</dbReference>
<dbReference type="InterPro" id="IPR013249">
    <property type="entry name" value="RNA_pol_sigma70_r4_t2"/>
</dbReference>
<dbReference type="InterPro" id="IPR014284">
    <property type="entry name" value="RNA_pol_sigma-70_dom"/>
</dbReference>
<evidence type="ECO:0000259" key="6">
    <source>
        <dbReference type="Pfam" id="PF04542"/>
    </source>
</evidence>
<dbReference type="InterPro" id="IPR013325">
    <property type="entry name" value="RNA_pol_sigma_r2"/>
</dbReference>
<organism evidence="8">
    <name type="scientific">Pseudenhygromyxa salsuginis</name>
    <dbReference type="NCBI Taxonomy" id="442868"/>
    <lineage>
        <taxon>Bacteria</taxon>
        <taxon>Pseudomonadati</taxon>
        <taxon>Myxococcota</taxon>
        <taxon>Polyangia</taxon>
        <taxon>Nannocystales</taxon>
        <taxon>Nannocystaceae</taxon>
        <taxon>Pseudenhygromyxa</taxon>
    </lineage>
</organism>
<dbReference type="SUPFAM" id="SSF88659">
    <property type="entry name" value="Sigma3 and sigma4 domains of RNA polymerase sigma factors"/>
    <property type="match status" value="1"/>
</dbReference>
<dbReference type="EMBL" id="MH908895">
    <property type="protein sequence ID" value="AYM53161.1"/>
    <property type="molecule type" value="Genomic_DNA"/>
</dbReference>
<dbReference type="GO" id="GO:0016987">
    <property type="term" value="F:sigma factor activity"/>
    <property type="evidence" value="ECO:0007669"/>
    <property type="project" value="UniProtKB-KW"/>
</dbReference>
<proteinExistence type="inferred from homology"/>
<evidence type="ECO:0000256" key="5">
    <source>
        <dbReference type="ARBA" id="ARBA00023163"/>
    </source>
</evidence>
<dbReference type="Gene3D" id="1.10.10.10">
    <property type="entry name" value="Winged helix-like DNA-binding domain superfamily/Winged helix DNA-binding domain"/>
    <property type="match status" value="1"/>
</dbReference>
<feature type="domain" description="RNA polymerase sigma-70 region 2" evidence="6">
    <location>
        <begin position="26"/>
        <end position="91"/>
    </location>
</feature>
<dbReference type="Gene3D" id="1.10.1740.10">
    <property type="match status" value="1"/>
</dbReference>
<dbReference type="SUPFAM" id="SSF88946">
    <property type="entry name" value="Sigma2 domain of RNA polymerase sigma factors"/>
    <property type="match status" value="1"/>
</dbReference>
<dbReference type="GO" id="GO:0006352">
    <property type="term" value="P:DNA-templated transcription initiation"/>
    <property type="evidence" value="ECO:0007669"/>
    <property type="project" value="InterPro"/>
</dbReference>
<evidence type="ECO:0000256" key="4">
    <source>
        <dbReference type="ARBA" id="ARBA00023125"/>
    </source>
</evidence>
<name>A0A3S7UWM2_9BACT</name>
<dbReference type="InterPro" id="IPR036388">
    <property type="entry name" value="WH-like_DNA-bd_sf"/>
</dbReference>
<dbReference type="PANTHER" id="PTHR43133:SF8">
    <property type="entry name" value="RNA POLYMERASE SIGMA FACTOR HI_1459-RELATED"/>
    <property type="match status" value="1"/>
</dbReference>
<evidence type="ECO:0000256" key="3">
    <source>
        <dbReference type="ARBA" id="ARBA00023082"/>
    </source>
</evidence>
<dbReference type="PANTHER" id="PTHR43133">
    <property type="entry name" value="RNA POLYMERASE ECF-TYPE SIGMA FACTO"/>
    <property type="match status" value="1"/>
</dbReference>
<keyword evidence="3" id="KW-0731">Sigma factor</keyword>
<dbReference type="Pfam" id="PF04542">
    <property type="entry name" value="Sigma70_r2"/>
    <property type="match status" value="1"/>
</dbReference>
<sequence length="207" mass="23281">MDTVERGDAELLQAWRDGDAHAGEVLFDRHINTVVRFFRNKVREGADDLAQHTFLRMIEGKQRIREDQAFRAFMLGIARNVMYEHLRELGRGRGVDPEVDAVAGLDPGPTTLAGRREEHRLLLEALRRLPLEHQVALELFYWEGMRGAEIAEVMGVSHSAMRSRLAKARALLSESMESLAASPQLLASTMHGLETWAAQLRGQLGES</sequence>
<evidence type="ECO:0000313" key="8">
    <source>
        <dbReference type="EMBL" id="AYM53161.1"/>
    </source>
</evidence>
<dbReference type="Pfam" id="PF08281">
    <property type="entry name" value="Sigma70_r4_2"/>
    <property type="match status" value="1"/>
</dbReference>